<proteinExistence type="inferred from homology"/>
<dbReference type="GO" id="GO:0004311">
    <property type="term" value="F:geranylgeranyl diphosphate synthase activity"/>
    <property type="evidence" value="ECO:0007669"/>
    <property type="project" value="UniProtKB-EC"/>
</dbReference>
<dbReference type="GO" id="GO:0106350">
    <property type="term" value="F:all-trans-octaprenyl-diphosphate synthase activity"/>
    <property type="evidence" value="ECO:0007669"/>
    <property type="project" value="UniProtKB-EC"/>
</dbReference>
<evidence type="ECO:0000256" key="3">
    <source>
        <dbReference type="ARBA" id="ARBA00022679"/>
    </source>
</evidence>
<accession>A0A0K2BKU9</accession>
<dbReference type="OrthoDB" id="9805316at2"/>
<dbReference type="GO" id="GO:0016114">
    <property type="term" value="P:terpenoid biosynthetic process"/>
    <property type="evidence" value="ECO:0007669"/>
    <property type="project" value="UniProtKB-ARBA"/>
</dbReference>
<comment type="similarity">
    <text evidence="2 7">Belongs to the FPP/GGPP synthase family.</text>
</comment>
<dbReference type="PANTHER" id="PTHR43281">
    <property type="entry name" value="FARNESYL DIPHOSPHATE SYNTHASE"/>
    <property type="match status" value="1"/>
</dbReference>
<dbReference type="Gene3D" id="1.10.600.10">
    <property type="entry name" value="Farnesyl Diphosphate Synthase"/>
    <property type="match status" value="1"/>
</dbReference>
<dbReference type="PANTHER" id="PTHR43281:SF1">
    <property type="entry name" value="FARNESYL DIPHOSPHATE SYNTHASE"/>
    <property type="match status" value="1"/>
</dbReference>
<reference evidence="8 9" key="1">
    <citation type="submission" date="2015-06" db="EMBL/GenBank/DDBJ databases">
        <title>Lineage-specific patterns of genome deterioration in obligate symbionts.</title>
        <authorList>
            <person name="Bennett G.M."/>
            <person name="McCutcheon J.P."/>
            <person name="McDonald B.R."/>
            <person name="Moran N.A."/>
        </authorList>
    </citation>
    <scope>NUCLEOTIDE SEQUENCE [LARGE SCALE GENOMIC DNA]</scope>
    <source>
        <strain evidence="8 9">B-GSS</strain>
    </source>
</reference>
<dbReference type="Proteomes" id="UP000056466">
    <property type="component" value="Chromosome"/>
</dbReference>
<keyword evidence="6" id="KW-0414">Isoprene biosynthesis</keyword>
<dbReference type="GO" id="GO:0004161">
    <property type="term" value="F:dimethylallyltranstransferase activity"/>
    <property type="evidence" value="ECO:0007669"/>
    <property type="project" value="UniProtKB-EC"/>
</dbReference>
<keyword evidence="3 7" id="KW-0808">Transferase</keyword>
<evidence type="ECO:0000256" key="7">
    <source>
        <dbReference type="RuleBase" id="RU004466"/>
    </source>
</evidence>
<dbReference type="CDD" id="cd00685">
    <property type="entry name" value="Trans_IPPS_HT"/>
    <property type="match status" value="1"/>
</dbReference>
<dbReference type="EC" id="2.5.1.90" evidence="8"/>
<gene>
    <name evidence="8" type="primary">ispA</name>
    <name evidence="8" type="ORF">AB162_222</name>
</gene>
<evidence type="ECO:0000256" key="5">
    <source>
        <dbReference type="ARBA" id="ARBA00022842"/>
    </source>
</evidence>
<dbReference type="InterPro" id="IPR033749">
    <property type="entry name" value="Polyprenyl_synt_CS"/>
</dbReference>
<dbReference type="InterPro" id="IPR008949">
    <property type="entry name" value="Isoprenoid_synthase_dom_sf"/>
</dbReference>
<dbReference type="SFLD" id="SFLDS00005">
    <property type="entry name" value="Isoprenoid_Synthase_Type_I"/>
    <property type="match status" value="1"/>
</dbReference>
<name>A0A0K2BKU9_9GAMM</name>
<dbReference type="PROSITE" id="PS00444">
    <property type="entry name" value="POLYPRENYL_SYNTHASE_2"/>
    <property type="match status" value="1"/>
</dbReference>
<dbReference type="EC" id="2.5.1.29" evidence="8"/>
<evidence type="ECO:0000313" key="9">
    <source>
        <dbReference type="Proteomes" id="UP000056466"/>
    </source>
</evidence>
<dbReference type="NCBIfam" id="NF007877">
    <property type="entry name" value="PRK10581.1"/>
    <property type="match status" value="1"/>
</dbReference>
<dbReference type="RefSeq" id="WP_053096726.1">
    <property type="nucleotide sequence ID" value="NZ_CP011787.1"/>
</dbReference>
<dbReference type="SUPFAM" id="SSF48576">
    <property type="entry name" value="Terpenoid synthases"/>
    <property type="match status" value="1"/>
</dbReference>
<dbReference type="GO" id="GO:0005737">
    <property type="term" value="C:cytoplasm"/>
    <property type="evidence" value="ECO:0007669"/>
    <property type="project" value="UniProtKB-ARBA"/>
</dbReference>
<dbReference type="Pfam" id="PF00348">
    <property type="entry name" value="polyprenyl_synt"/>
    <property type="match status" value="1"/>
</dbReference>
<dbReference type="SFLD" id="SFLDG01017">
    <property type="entry name" value="Polyprenyl_Transferase_Like"/>
    <property type="match status" value="1"/>
</dbReference>
<dbReference type="InterPro" id="IPR000092">
    <property type="entry name" value="Polyprenyl_synt"/>
</dbReference>
<evidence type="ECO:0000256" key="4">
    <source>
        <dbReference type="ARBA" id="ARBA00022723"/>
    </source>
</evidence>
<dbReference type="KEGG" id="bcig:AB162_222"/>
<evidence type="ECO:0000256" key="1">
    <source>
        <dbReference type="ARBA" id="ARBA00001946"/>
    </source>
</evidence>
<dbReference type="InterPro" id="IPR053378">
    <property type="entry name" value="Prenyl_diphosphate_synthase"/>
</dbReference>
<comment type="cofactor">
    <cofactor evidence="1">
        <name>Mg(2+)</name>
        <dbReference type="ChEBI" id="CHEBI:18420"/>
    </cofactor>
</comment>
<evidence type="ECO:0000256" key="2">
    <source>
        <dbReference type="ARBA" id="ARBA00006706"/>
    </source>
</evidence>
<dbReference type="EC" id="2.5.1.10" evidence="8"/>
<keyword evidence="4" id="KW-0479">Metal-binding</keyword>
<evidence type="ECO:0000313" key="8">
    <source>
        <dbReference type="EMBL" id="AKZ65824.1"/>
    </source>
</evidence>
<dbReference type="GO" id="GO:0046872">
    <property type="term" value="F:metal ion binding"/>
    <property type="evidence" value="ECO:0007669"/>
    <property type="project" value="UniProtKB-KW"/>
</dbReference>
<dbReference type="AlphaFoldDB" id="A0A0K2BKU9"/>
<evidence type="ECO:0000256" key="6">
    <source>
        <dbReference type="ARBA" id="ARBA00023229"/>
    </source>
</evidence>
<dbReference type="EC" id="2.5.1.1" evidence="8"/>
<dbReference type="GO" id="GO:0008654">
    <property type="term" value="P:phospholipid biosynthetic process"/>
    <property type="evidence" value="ECO:0007669"/>
    <property type="project" value="UniProtKB-ARBA"/>
</dbReference>
<keyword evidence="5" id="KW-0460">Magnesium</keyword>
<protein>
    <submittedName>
        <fullName evidence="8">Octaprenyl diphosphate synthase</fullName>
        <ecNumber evidence="8">2.5.1.1</ecNumber>
        <ecNumber evidence="8">2.5.1.10</ecNumber>
        <ecNumber evidence="8">2.5.1.29</ecNumber>
        <ecNumber evidence="8">2.5.1.90</ecNumber>
    </submittedName>
</protein>
<dbReference type="NCBIfam" id="NF045485">
    <property type="entry name" value="FPPsyn"/>
    <property type="match status" value="1"/>
</dbReference>
<sequence>MIQFISELQESCRCVDALLERYLYAISSKHPTTLVQAMRYGVLLGGKRLRPFLVYQTGRLFGLNQNSLDAPAAAIECIHAYSLIHDDLPAMDNDQLRRSKPTCHIKFGDTIALLAGDALHTLAFTILANASMPAVKTKERLKMISVLAKASGAEGMCFGQALDLDENLKNNSAELLEMIHRNKTGALIRAAVHMGALAAGKKSKQIIHYLDSYAGAIGLAFQVQDDILDLIKDNERIRKNNKCSHKTYPSLLGLDMARAKVIDLYNESLTYLEDIKAIGYNTSMLVKLARYIIERKK</sequence>
<dbReference type="EMBL" id="CP011787">
    <property type="protein sequence ID" value="AKZ65824.1"/>
    <property type="molecule type" value="Genomic_DNA"/>
</dbReference>
<keyword evidence="9" id="KW-1185">Reference proteome</keyword>
<dbReference type="GO" id="GO:0004337">
    <property type="term" value="F:(2E,6E)-farnesyl diphosphate synthase activity"/>
    <property type="evidence" value="ECO:0007669"/>
    <property type="project" value="UniProtKB-EC"/>
</dbReference>
<dbReference type="FunFam" id="1.10.600.10:FF:000001">
    <property type="entry name" value="Geranylgeranyl diphosphate synthase"/>
    <property type="match status" value="1"/>
</dbReference>
<organism evidence="8 9">
    <name type="scientific">Candidatus Palibaumannia cicadellinicola</name>
    <dbReference type="NCBI Taxonomy" id="186490"/>
    <lineage>
        <taxon>Bacteria</taxon>
        <taxon>Pseudomonadati</taxon>
        <taxon>Pseudomonadota</taxon>
        <taxon>Gammaproteobacteria</taxon>
        <taxon>Candidatus Palibaumannia</taxon>
    </lineage>
</organism>
<dbReference type="PATRIC" id="fig|186490.8.peg.210"/>